<dbReference type="RefSeq" id="WP_268059253.1">
    <property type="nucleotide sequence ID" value="NZ_JAPOHA010000018.1"/>
</dbReference>
<evidence type="ECO:0000313" key="2">
    <source>
        <dbReference type="EMBL" id="MCY1715217.1"/>
    </source>
</evidence>
<proteinExistence type="predicted"/>
<keyword evidence="3" id="KW-1185">Reference proteome</keyword>
<keyword evidence="1" id="KW-1133">Transmembrane helix</keyword>
<reference evidence="2 3" key="1">
    <citation type="submission" date="2022-11" db="EMBL/GenBank/DDBJ databases">
        <authorList>
            <person name="Caiyu Z."/>
        </authorList>
    </citation>
    <scope>NUCLEOTIDE SEQUENCE [LARGE SCALE GENOMIC DNA]</scope>
    <source>
        <strain evidence="2 3">YR-4</strain>
    </source>
</reference>
<keyword evidence="1" id="KW-0812">Transmembrane</keyword>
<sequence length="310" mass="35421">MNDVDYITNYWHYADTQEDKLLNYIGKKQDDLSAELQNILDHFRSIQLSGNISRAEVNRLHRKIDQWQKAGYDVGELKLIMRDLDNRTRIKGNEALFAFLLAAFIGFYLPVMDESRKVLLDVSQEAYRREFAAAKEITGKGRMNPPGASTVTEWLKNPIPSGGMFEADHYADAAYRARQFQKLVNAEKQQMGTLLGPKKPLDIDNPQYKRALEIQKAWYLRRTTGAYTGKHAGMLDMYIAYGISKIVLKAFRDAGVKKYQFIATIDERTTDECRGLHLKIFPMKGAMIGINAPPIYPPPHPCRSIIRAVE</sequence>
<keyword evidence="1" id="KW-0472">Membrane</keyword>
<feature type="transmembrane region" description="Helical" evidence="1">
    <location>
        <begin position="95"/>
        <end position="112"/>
    </location>
</feature>
<protein>
    <submittedName>
        <fullName evidence="2">Minor capsid protein</fullName>
    </submittedName>
</protein>
<comment type="caution">
    <text evidence="2">The sequence shown here is derived from an EMBL/GenBank/DDBJ whole genome shotgun (WGS) entry which is preliminary data.</text>
</comment>
<evidence type="ECO:0000313" key="3">
    <source>
        <dbReference type="Proteomes" id="UP001082703"/>
    </source>
</evidence>
<dbReference type="Proteomes" id="UP001082703">
    <property type="component" value="Unassembled WGS sequence"/>
</dbReference>
<organism evidence="2 3">
    <name type="scientific">Caproiciproducens galactitolivorans</name>
    <dbReference type="NCBI Taxonomy" id="642589"/>
    <lineage>
        <taxon>Bacteria</taxon>
        <taxon>Bacillati</taxon>
        <taxon>Bacillota</taxon>
        <taxon>Clostridia</taxon>
        <taxon>Eubacteriales</taxon>
        <taxon>Acutalibacteraceae</taxon>
        <taxon>Caproiciproducens</taxon>
    </lineage>
</organism>
<dbReference type="InterPro" id="IPR006528">
    <property type="entry name" value="Phage_head_morphogenesis_dom"/>
</dbReference>
<dbReference type="EMBL" id="JAPOHA010000018">
    <property type="protein sequence ID" value="MCY1715217.1"/>
    <property type="molecule type" value="Genomic_DNA"/>
</dbReference>
<gene>
    <name evidence="2" type="ORF">OUY18_13260</name>
</gene>
<name>A0ABT4BWE2_9FIRM</name>
<evidence type="ECO:0000256" key="1">
    <source>
        <dbReference type="SAM" id="Phobius"/>
    </source>
</evidence>
<accession>A0ABT4BWE2</accession>
<dbReference type="NCBIfam" id="TIGR01641">
    <property type="entry name" value="phageSPP1_gp7"/>
    <property type="match status" value="1"/>
</dbReference>